<dbReference type="Gene3D" id="2.30.110.10">
    <property type="entry name" value="Electron Transport, Fmn-binding Protein, Chain A"/>
    <property type="match status" value="1"/>
</dbReference>
<dbReference type="InterPro" id="IPR002563">
    <property type="entry name" value="Flavin_Rdtase-like_dom"/>
</dbReference>
<dbReference type="GO" id="GO:0016646">
    <property type="term" value="F:oxidoreductase activity, acting on the CH-NH group of donors, NAD or NADP as acceptor"/>
    <property type="evidence" value="ECO:0007669"/>
    <property type="project" value="UniProtKB-ARBA"/>
</dbReference>
<dbReference type="PANTHER" id="PTHR43567:SF5">
    <property type="entry name" value="HYPOTHETICAL CYTOSOLIC PROTEIN"/>
    <property type="match status" value="1"/>
</dbReference>
<keyword evidence="4" id="KW-1185">Reference proteome</keyword>
<feature type="domain" description="Flavin reductase like" evidence="2">
    <location>
        <begin position="23"/>
        <end position="130"/>
    </location>
</feature>
<dbReference type="AlphaFoldDB" id="A0A926E769"/>
<dbReference type="SUPFAM" id="SSF50475">
    <property type="entry name" value="FMN-binding split barrel"/>
    <property type="match status" value="1"/>
</dbReference>
<name>A0A926E769_9FIRM</name>
<accession>A0A926E769</accession>
<dbReference type="PANTHER" id="PTHR43567">
    <property type="entry name" value="FLAVOREDOXIN-RELATED-RELATED"/>
    <property type="match status" value="1"/>
</dbReference>
<proteinExistence type="inferred from homology"/>
<comment type="similarity">
    <text evidence="1">Belongs to the flavoredoxin family.</text>
</comment>
<dbReference type="Proteomes" id="UP000610862">
    <property type="component" value="Unassembled WGS sequence"/>
</dbReference>
<evidence type="ECO:0000259" key="2">
    <source>
        <dbReference type="Pfam" id="PF01613"/>
    </source>
</evidence>
<evidence type="ECO:0000313" key="4">
    <source>
        <dbReference type="Proteomes" id="UP000610862"/>
    </source>
</evidence>
<dbReference type="Pfam" id="PF01613">
    <property type="entry name" value="Flavin_Reduct"/>
    <property type="match status" value="1"/>
</dbReference>
<sequence length="179" mass="19966">MKKEINALDYASEITNQLSKGILLTTKADGKVNSMTIGWGMIGIEWGKPVFVALVRTGRFTKEQLDKNPFFTLNIPWGNTDRKAIGLCGTISGRNTNKINEAGLTIETAENIDVPAIKEYPLTLECKIIYKQAQDPSEIPPEDAARFYPQNVDSSNTGANKDYHILYHAEIVKSYIIQE</sequence>
<reference evidence="3" key="1">
    <citation type="submission" date="2020-08" db="EMBL/GenBank/DDBJ databases">
        <title>Genome public.</title>
        <authorList>
            <person name="Liu C."/>
            <person name="Sun Q."/>
        </authorList>
    </citation>
    <scope>NUCLEOTIDE SEQUENCE</scope>
    <source>
        <strain evidence="3">NSJ-24</strain>
    </source>
</reference>
<dbReference type="RefSeq" id="WP_177267991.1">
    <property type="nucleotide sequence ID" value="NZ_JACRTA010000002.1"/>
</dbReference>
<gene>
    <name evidence="3" type="ORF">H8692_07575</name>
</gene>
<dbReference type="EMBL" id="JACRTA010000002">
    <property type="protein sequence ID" value="MBC8568612.1"/>
    <property type="molecule type" value="Genomic_DNA"/>
</dbReference>
<evidence type="ECO:0000313" key="3">
    <source>
        <dbReference type="EMBL" id="MBC8568612.1"/>
    </source>
</evidence>
<evidence type="ECO:0000256" key="1">
    <source>
        <dbReference type="ARBA" id="ARBA00038054"/>
    </source>
</evidence>
<protein>
    <submittedName>
        <fullName evidence="3">Flavin reductase</fullName>
    </submittedName>
</protein>
<dbReference type="GO" id="GO:0010181">
    <property type="term" value="F:FMN binding"/>
    <property type="evidence" value="ECO:0007669"/>
    <property type="project" value="InterPro"/>
</dbReference>
<organism evidence="3 4">
    <name type="scientific">Lentihominibacter hominis</name>
    <dbReference type="NCBI Taxonomy" id="2763645"/>
    <lineage>
        <taxon>Bacteria</taxon>
        <taxon>Bacillati</taxon>
        <taxon>Bacillota</taxon>
        <taxon>Clostridia</taxon>
        <taxon>Peptostreptococcales</taxon>
        <taxon>Anaerovoracaceae</taxon>
        <taxon>Lentihominibacter</taxon>
    </lineage>
</organism>
<dbReference type="InterPro" id="IPR012349">
    <property type="entry name" value="Split_barrel_FMN-bd"/>
</dbReference>
<dbReference type="InterPro" id="IPR052174">
    <property type="entry name" value="Flavoredoxin"/>
</dbReference>
<comment type="caution">
    <text evidence="3">The sequence shown here is derived from an EMBL/GenBank/DDBJ whole genome shotgun (WGS) entry which is preliminary data.</text>
</comment>